<evidence type="ECO:0000313" key="5">
    <source>
        <dbReference type="Proteomes" id="UP000030640"/>
    </source>
</evidence>
<keyword evidence="2" id="KW-0472">Membrane</keyword>
<evidence type="ECO:0000256" key="3">
    <source>
        <dbReference type="SAM" id="SignalP"/>
    </source>
</evidence>
<dbReference type="GeneID" id="20039878"/>
<proteinExistence type="predicted"/>
<dbReference type="Proteomes" id="UP000030640">
    <property type="component" value="Unassembled WGS sequence"/>
</dbReference>
<feature type="transmembrane region" description="Helical" evidence="2">
    <location>
        <begin position="204"/>
        <end position="222"/>
    </location>
</feature>
<feature type="region of interest" description="Disordered" evidence="1">
    <location>
        <begin position="67"/>
        <end position="89"/>
    </location>
</feature>
<protein>
    <recommendedName>
        <fullName evidence="6">Pv-fam-d protein</fullName>
    </recommendedName>
</protein>
<dbReference type="AlphaFoldDB" id="W7AI53"/>
<keyword evidence="2" id="KW-0812">Transmembrane</keyword>
<sequence>MYRIVFAKILVFTFSAWILRACDNEKGLSYNVNNGLKNAQTGLQLRVSRLLSVSDLESEVDYSSLESLADRTEKEEKEEREEKEEKYEKYERPVHLNSHSFSFDDDEELDPDLETFKEYIRYVAKSDKSFKDKLQDTKDYIKNMDPMTRKKIKREIRDKVNESRRMKHRRKCMKFQGLSQDMYRDLKHNNYKMMVKMRKMEKKMSVLSGGSTIMGAILAYLVYTLQLLSTPILFFFMGFALLYLVFKKM</sequence>
<accession>W7AI53</accession>
<feature type="signal peptide" evidence="3">
    <location>
        <begin position="1"/>
        <end position="21"/>
    </location>
</feature>
<evidence type="ECO:0000256" key="2">
    <source>
        <dbReference type="SAM" id="Phobius"/>
    </source>
</evidence>
<keyword evidence="2" id="KW-1133">Transmembrane helix</keyword>
<dbReference type="OrthoDB" id="386996at2759"/>
<organism evidence="4 5">
    <name type="scientific">Plasmodium inui San Antonio 1</name>
    <dbReference type="NCBI Taxonomy" id="1237626"/>
    <lineage>
        <taxon>Eukaryota</taxon>
        <taxon>Sar</taxon>
        <taxon>Alveolata</taxon>
        <taxon>Apicomplexa</taxon>
        <taxon>Aconoidasida</taxon>
        <taxon>Haemosporida</taxon>
        <taxon>Plasmodiidae</taxon>
        <taxon>Plasmodium</taxon>
        <taxon>Plasmodium (Plasmodium)</taxon>
    </lineage>
</organism>
<dbReference type="VEuPathDB" id="PlasmoDB:C922_04604"/>
<evidence type="ECO:0000313" key="4">
    <source>
        <dbReference type="EMBL" id="EUD64976.1"/>
    </source>
</evidence>
<feature type="transmembrane region" description="Helical" evidence="2">
    <location>
        <begin position="228"/>
        <end position="246"/>
    </location>
</feature>
<gene>
    <name evidence="4" type="ORF">C922_04604</name>
</gene>
<evidence type="ECO:0008006" key="6">
    <source>
        <dbReference type="Google" id="ProtNLM"/>
    </source>
</evidence>
<keyword evidence="3" id="KW-0732">Signal</keyword>
<keyword evidence="5" id="KW-1185">Reference proteome</keyword>
<feature type="chain" id="PRO_5004888037" description="Pv-fam-d protein" evidence="3">
    <location>
        <begin position="22"/>
        <end position="249"/>
    </location>
</feature>
<feature type="compositionally biased region" description="Basic and acidic residues" evidence="1">
    <location>
        <begin position="68"/>
        <end position="77"/>
    </location>
</feature>
<evidence type="ECO:0000256" key="1">
    <source>
        <dbReference type="SAM" id="MobiDB-lite"/>
    </source>
</evidence>
<dbReference type="RefSeq" id="XP_008818405.1">
    <property type="nucleotide sequence ID" value="XM_008820183.1"/>
</dbReference>
<reference evidence="4 5" key="1">
    <citation type="submission" date="2013-02" db="EMBL/GenBank/DDBJ databases">
        <title>The Genome Sequence of Plasmodium inui San Antonio 1.</title>
        <authorList>
            <consortium name="The Broad Institute Genome Sequencing Platform"/>
            <consortium name="The Broad Institute Genome Sequencing Center for Infectious Disease"/>
            <person name="Neafsey D."/>
            <person name="Cheeseman I."/>
            <person name="Volkman S."/>
            <person name="Adams J."/>
            <person name="Walker B."/>
            <person name="Young S.K."/>
            <person name="Zeng Q."/>
            <person name="Gargeya S."/>
            <person name="Fitzgerald M."/>
            <person name="Haas B."/>
            <person name="Abouelleil A."/>
            <person name="Alvarado L."/>
            <person name="Arachchi H.M."/>
            <person name="Berlin A.M."/>
            <person name="Chapman S.B."/>
            <person name="Dewar J."/>
            <person name="Goldberg J."/>
            <person name="Griggs A."/>
            <person name="Gujja S."/>
            <person name="Hansen M."/>
            <person name="Howarth C."/>
            <person name="Imamovic A."/>
            <person name="Larimer J."/>
            <person name="McCowan C."/>
            <person name="Murphy C."/>
            <person name="Neiman D."/>
            <person name="Pearson M."/>
            <person name="Priest M."/>
            <person name="Roberts A."/>
            <person name="Saif S."/>
            <person name="Shea T."/>
            <person name="Sisk P."/>
            <person name="Sykes S."/>
            <person name="Wortman J."/>
            <person name="Nusbaum C."/>
            <person name="Birren B."/>
        </authorList>
    </citation>
    <scope>NUCLEOTIDE SEQUENCE [LARGE SCALE GENOMIC DNA]</scope>
    <source>
        <strain evidence="4 5">San Antonio 1</strain>
    </source>
</reference>
<dbReference type="EMBL" id="KI965485">
    <property type="protein sequence ID" value="EUD64976.1"/>
    <property type="molecule type" value="Genomic_DNA"/>
</dbReference>
<name>W7AI53_9APIC</name>